<dbReference type="SUPFAM" id="SSF63501">
    <property type="entry name" value="Frizzled cysteine-rich domain"/>
    <property type="match status" value="1"/>
</dbReference>
<evidence type="ECO:0000256" key="15">
    <source>
        <dbReference type="ARBA" id="ARBA00023273"/>
    </source>
</evidence>
<evidence type="ECO:0000256" key="3">
    <source>
        <dbReference type="ARBA" id="ARBA00008077"/>
    </source>
</evidence>
<keyword evidence="21" id="KW-1185">Reference proteome</keyword>
<dbReference type="InterPro" id="IPR015526">
    <property type="entry name" value="Frizzled/SFRP"/>
</dbReference>
<feature type="compositionally biased region" description="Low complexity" evidence="17">
    <location>
        <begin position="546"/>
        <end position="561"/>
    </location>
</feature>
<evidence type="ECO:0000256" key="2">
    <source>
        <dbReference type="ARBA" id="ARBA00004651"/>
    </source>
</evidence>
<evidence type="ECO:0000313" key="20">
    <source>
        <dbReference type="EMBL" id="KDR24055.1"/>
    </source>
</evidence>
<comment type="subcellular location">
    <subcellularLocation>
        <location evidence="2">Cell membrane</location>
        <topology evidence="2">Multi-pass membrane protein</topology>
    </subcellularLocation>
    <subcellularLocation>
        <location evidence="1">Cell projection</location>
        <location evidence="1">Cilium</location>
    </subcellularLocation>
</comment>
<evidence type="ECO:0000313" key="21">
    <source>
        <dbReference type="Proteomes" id="UP000027135"/>
    </source>
</evidence>
<dbReference type="GO" id="GO:0005929">
    <property type="term" value="C:cilium"/>
    <property type="evidence" value="ECO:0007669"/>
    <property type="project" value="UniProtKB-SubCell"/>
</dbReference>
<keyword evidence="11" id="KW-1015">Disulfide bond</keyword>
<keyword evidence="4" id="KW-0217">Developmental protein</keyword>
<dbReference type="GO" id="GO:0007417">
    <property type="term" value="P:central nervous system development"/>
    <property type="evidence" value="ECO:0007669"/>
    <property type="project" value="TreeGrafter"/>
</dbReference>
<dbReference type="SMART" id="SM01330">
    <property type="entry name" value="Frizzled"/>
    <property type="match status" value="1"/>
</dbReference>
<evidence type="ECO:0000256" key="4">
    <source>
        <dbReference type="ARBA" id="ARBA00022473"/>
    </source>
</evidence>
<dbReference type="GO" id="GO:0004930">
    <property type="term" value="F:G protein-coupled receptor activity"/>
    <property type="evidence" value="ECO:0007669"/>
    <property type="project" value="UniProtKB-KW"/>
</dbReference>
<evidence type="ECO:0000256" key="14">
    <source>
        <dbReference type="ARBA" id="ARBA00023224"/>
    </source>
</evidence>
<keyword evidence="5" id="KW-1003">Cell membrane</keyword>
<accession>A0A067RTB7</accession>
<dbReference type="InterPro" id="IPR017981">
    <property type="entry name" value="GPCR_2-like_7TM"/>
</dbReference>
<dbReference type="GO" id="GO:0007389">
    <property type="term" value="P:pattern specification process"/>
    <property type="evidence" value="ECO:0007669"/>
    <property type="project" value="TreeGrafter"/>
</dbReference>
<reference evidence="20 21" key="1">
    <citation type="journal article" date="2014" name="Nat. Commun.">
        <title>Molecular traces of alternative social organization in a termite genome.</title>
        <authorList>
            <person name="Terrapon N."/>
            <person name="Li C."/>
            <person name="Robertson H.M."/>
            <person name="Ji L."/>
            <person name="Meng X."/>
            <person name="Booth W."/>
            <person name="Chen Z."/>
            <person name="Childers C.P."/>
            <person name="Glastad K.M."/>
            <person name="Gokhale K."/>
            <person name="Gowin J."/>
            <person name="Gronenberg W."/>
            <person name="Hermansen R.A."/>
            <person name="Hu H."/>
            <person name="Hunt B.G."/>
            <person name="Huylmans A.K."/>
            <person name="Khalil S.M."/>
            <person name="Mitchell R.D."/>
            <person name="Munoz-Torres M.C."/>
            <person name="Mustard J.A."/>
            <person name="Pan H."/>
            <person name="Reese J.T."/>
            <person name="Scharf M.E."/>
            <person name="Sun F."/>
            <person name="Vogel H."/>
            <person name="Xiao J."/>
            <person name="Yang W."/>
            <person name="Yang Z."/>
            <person name="Yang Z."/>
            <person name="Zhou J."/>
            <person name="Zhu J."/>
            <person name="Brent C.S."/>
            <person name="Elsik C.G."/>
            <person name="Goodisman M.A."/>
            <person name="Liberles D.A."/>
            <person name="Roe R.M."/>
            <person name="Vargo E.L."/>
            <person name="Vilcinskas A."/>
            <person name="Wang J."/>
            <person name="Bornberg-Bauer E."/>
            <person name="Korb J."/>
            <person name="Zhang G."/>
            <person name="Liebig J."/>
        </authorList>
    </citation>
    <scope>NUCLEOTIDE SEQUENCE [LARGE SCALE GENOMIC DNA]</scope>
    <source>
        <tissue evidence="20">Whole organism</tissue>
    </source>
</reference>
<dbReference type="GO" id="GO:0005113">
    <property type="term" value="F:patched binding"/>
    <property type="evidence" value="ECO:0007669"/>
    <property type="project" value="TreeGrafter"/>
</dbReference>
<name>A0A067RTB7_ZOONE</name>
<feature type="transmembrane region" description="Helical" evidence="18">
    <location>
        <begin position="229"/>
        <end position="249"/>
    </location>
</feature>
<feature type="compositionally biased region" description="Basic residues" evidence="17">
    <location>
        <begin position="566"/>
        <end position="577"/>
    </location>
</feature>
<feature type="compositionally biased region" description="Polar residues" evidence="17">
    <location>
        <begin position="710"/>
        <end position="724"/>
    </location>
</feature>
<keyword evidence="15" id="KW-0966">Cell projection</keyword>
<dbReference type="Pfam" id="PF01534">
    <property type="entry name" value="Frizzled"/>
    <property type="match status" value="1"/>
</dbReference>
<dbReference type="GO" id="GO:0009888">
    <property type="term" value="P:tissue development"/>
    <property type="evidence" value="ECO:0007669"/>
    <property type="project" value="UniProtKB-ARBA"/>
</dbReference>
<keyword evidence="10 18" id="KW-0472">Membrane</keyword>
<evidence type="ECO:0000256" key="11">
    <source>
        <dbReference type="ARBA" id="ARBA00023157"/>
    </source>
</evidence>
<evidence type="ECO:0000256" key="17">
    <source>
        <dbReference type="SAM" id="MobiDB-lite"/>
    </source>
</evidence>
<keyword evidence="8 18" id="KW-1133">Transmembrane helix</keyword>
<dbReference type="AlphaFoldDB" id="A0A067RTB7"/>
<feature type="compositionally biased region" description="Low complexity" evidence="17">
    <location>
        <begin position="915"/>
        <end position="929"/>
    </location>
</feature>
<evidence type="ECO:0000256" key="9">
    <source>
        <dbReference type="ARBA" id="ARBA00023040"/>
    </source>
</evidence>
<evidence type="ECO:0000256" key="7">
    <source>
        <dbReference type="ARBA" id="ARBA00022729"/>
    </source>
</evidence>
<organism evidence="20 21">
    <name type="scientific">Zootermopsis nevadensis</name>
    <name type="common">Dampwood termite</name>
    <dbReference type="NCBI Taxonomy" id="136037"/>
    <lineage>
        <taxon>Eukaryota</taxon>
        <taxon>Metazoa</taxon>
        <taxon>Ecdysozoa</taxon>
        <taxon>Arthropoda</taxon>
        <taxon>Hexapoda</taxon>
        <taxon>Insecta</taxon>
        <taxon>Pterygota</taxon>
        <taxon>Neoptera</taxon>
        <taxon>Polyneoptera</taxon>
        <taxon>Dictyoptera</taxon>
        <taxon>Blattodea</taxon>
        <taxon>Blattoidea</taxon>
        <taxon>Termitoidae</taxon>
        <taxon>Termopsidae</taxon>
        <taxon>Zootermopsis</taxon>
    </lineage>
</organism>
<feature type="transmembrane region" description="Helical" evidence="18">
    <location>
        <begin position="186"/>
        <end position="208"/>
    </location>
</feature>
<dbReference type="InterPro" id="IPR035683">
    <property type="entry name" value="SMO_7TM"/>
</dbReference>
<feature type="transmembrane region" description="Helical" evidence="18">
    <location>
        <begin position="385"/>
        <end position="404"/>
    </location>
</feature>
<evidence type="ECO:0000256" key="8">
    <source>
        <dbReference type="ARBA" id="ARBA00022989"/>
    </source>
</evidence>
<dbReference type="FunCoup" id="A0A067RTB7">
    <property type="interactions" value="405"/>
</dbReference>
<feature type="domain" description="G-protein coupled receptors family 2 profile 2" evidence="19">
    <location>
        <begin position="102"/>
        <end position="411"/>
    </location>
</feature>
<dbReference type="InterPro" id="IPR036790">
    <property type="entry name" value="Frizzled_dom_sf"/>
</dbReference>
<evidence type="ECO:0000259" key="19">
    <source>
        <dbReference type="PROSITE" id="PS50261"/>
    </source>
</evidence>
<dbReference type="InParanoid" id="A0A067RTB7"/>
<evidence type="ECO:0000256" key="13">
    <source>
        <dbReference type="ARBA" id="ARBA00023180"/>
    </source>
</evidence>
<feature type="transmembrane region" description="Helical" evidence="18">
    <location>
        <begin position="269"/>
        <end position="291"/>
    </location>
</feature>
<keyword evidence="13" id="KW-0325">Glycoprotein</keyword>
<feature type="transmembrane region" description="Helical" evidence="18">
    <location>
        <begin position="137"/>
        <end position="157"/>
    </location>
</feature>
<gene>
    <name evidence="20" type="ORF">L798_09390</name>
</gene>
<dbReference type="Gene3D" id="1.10.2000.10">
    <property type="entry name" value="Frizzled cysteine-rich domain"/>
    <property type="match status" value="1"/>
</dbReference>
<dbReference type="FunFam" id="1.20.1070.10:FF:000068">
    <property type="entry name" value="Smoothened, frizzled class receptor"/>
    <property type="match status" value="1"/>
</dbReference>
<dbReference type="GO" id="GO:0071679">
    <property type="term" value="P:commissural neuron axon guidance"/>
    <property type="evidence" value="ECO:0007669"/>
    <property type="project" value="TreeGrafter"/>
</dbReference>
<keyword evidence="9" id="KW-0297">G-protein coupled receptor</keyword>
<proteinExistence type="inferred from homology"/>
<keyword evidence="7" id="KW-0732">Signal</keyword>
<feature type="region of interest" description="Disordered" evidence="17">
    <location>
        <begin position="708"/>
        <end position="735"/>
    </location>
</feature>
<evidence type="ECO:0000256" key="16">
    <source>
        <dbReference type="ARBA" id="ARBA00035037"/>
    </source>
</evidence>
<dbReference type="PRINTS" id="PR00489">
    <property type="entry name" value="FRIZZLED"/>
</dbReference>
<dbReference type="GO" id="GO:0005886">
    <property type="term" value="C:plasma membrane"/>
    <property type="evidence" value="ECO:0007669"/>
    <property type="project" value="UniProtKB-SubCell"/>
</dbReference>
<dbReference type="eggNOG" id="KOG3577">
    <property type="taxonomic scope" value="Eukaryota"/>
</dbReference>
<evidence type="ECO:0000256" key="10">
    <source>
        <dbReference type="ARBA" id="ARBA00023136"/>
    </source>
</evidence>
<feature type="transmembrane region" description="Helical" evidence="18">
    <location>
        <begin position="325"/>
        <end position="345"/>
    </location>
</feature>
<dbReference type="GO" id="GO:0007224">
    <property type="term" value="P:smoothened signaling pathway"/>
    <property type="evidence" value="ECO:0007669"/>
    <property type="project" value="TreeGrafter"/>
</dbReference>
<dbReference type="PROSITE" id="PS50261">
    <property type="entry name" value="G_PROTEIN_RECEP_F2_4"/>
    <property type="match status" value="1"/>
</dbReference>
<sequence length="1019" mass="113467">MPKCENGTVDLPSQEMCKMTMGPCRLLDSSSNWPSFFKCDDTTRFPPMCKNDVRELKFNTTAQCQDPLVPTDNAQAFYEAVEGCGIRCQNPLLTEDEHRQIHQLIAWAGTICLLFNLFTVVTFFIDWRSANKYPALVIFYINCCFLVSCIGWLAQFIPGARESIVCRKDGTLRMSEPSAGENLSCVIVFVLVYYFIMAALVWFAVLTYCWHISFQALGKIQERIDKKSAYFHMVAWSLPLVLTITIMALGEIDGDSVSGICFVGFVNQAARAGFLLGPITTVLVVGGYFLSRSLVTLVRLKINSQDIISERANTKIRETIVRMGLFLLLMFVFVMVTFVCHIYEFHHHIEWKESFRKFIICQIVRSGSVDQRQCRMDSRPSLSMLQLHLLVMFLAGVIMSSWVWTNSTVDTWRRCLRRTLNSQTEEPVRLKKHKVIAQAFAKRKTFNNVGRLSISFHSTHEDPVGLNFDMNSAASQDLSSTWAAALPKLMTRRGALIGVATGSNSSQNRNSIDSEISYSVRRVSVESRRHSLDSQVSVKISEMTATRKAAATPMPTAAAATVSGGRGRKTRNRRHRREFGRSRNSRVGPLFVRRGSTTSQESQLGAQILSALTLANTNIPSFIPNLMKRRAGNAGLDSSKVSLPYALPGQSLDLSEDEQNCDEMISGPVKKFDVILHGDANEMLLEVSNKSEGEVSDGSVTENEKVRMPNSLNTDGCNGMNDNSGSKRKSRRSFEMDDNVETCHDKTVSMNDNEKAGDSFWKPSTELRYGQSKSVDNNRHRVRTTETKRCRSDYGDFRNRNIPDEEKLYLTEESADEPPQKMNFKPFVHIAGVSDGSTSFCPELSHLATLSSHSGISIGSPHKVITVAPCDQSNSGNSKSVNACEVGTQTSLSIDCIEMQERSPTHSSPLPRGCTSQSTQVSPPSSRLSVPPPKPQRHIAISQSPHVSKITGNVSSSPASRGLNYSYNAHQLVKELAESYLVGPPVRPERRKSIQGKDIARSKSADGKNIELQWKPVLL</sequence>
<evidence type="ECO:0000256" key="18">
    <source>
        <dbReference type="SAM" id="Phobius"/>
    </source>
</evidence>
<feature type="region of interest" description="Disordered" evidence="17">
    <location>
        <begin position="546"/>
        <end position="577"/>
    </location>
</feature>
<dbReference type="InterPro" id="IPR000539">
    <property type="entry name" value="Frizzled/Smoothened_7TM"/>
</dbReference>
<feature type="region of interest" description="Disordered" evidence="17">
    <location>
        <begin position="901"/>
        <end position="937"/>
    </location>
</feature>
<keyword evidence="6 18" id="KW-0812">Transmembrane</keyword>
<dbReference type="CDD" id="cd15030">
    <property type="entry name" value="7tmF_SMO_homolog"/>
    <property type="match status" value="1"/>
</dbReference>
<keyword evidence="14" id="KW-0807">Transducer</keyword>
<dbReference type="Proteomes" id="UP000027135">
    <property type="component" value="Unassembled WGS sequence"/>
</dbReference>
<dbReference type="PANTHER" id="PTHR11309">
    <property type="entry name" value="FRIZZLED"/>
    <property type="match status" value="1"/>
</dbReference>
<evidence type="ECO:0000256" key="1">
    <source>
        <dbReference type="ARBA" id="ARBA00004138"/>
    </source>
</evidence>
<protein>
    <recommendedName>
        <fullName evidence="16">Protein smoothened</fullName>
    </recommendedName>
</protein>
<dbReference type="EMBL" id="KK852428">
    <property type="protein sequence ID" value="KDR24055.1"/>
    <property type="molecule type" value="Genomic_DNA"/>
</dbReference>
<feature type="transmembrane region" description="Helical" evidence="18">
    <location>
        <begin position="104"/>
        <end position="125"/>
    </location>
</feature>
<dbReference type="PANTHER" id="PTHR11309:SF35">
    <property type="entry name" value="PROTEIN SMOOTHENED"/>
    <property type="match status" value="1"/>
</dbReference>
<evidence type="ECO:0000256" key="6">
    <source>
        <dbReference type="ARBA" id="ARBA00022692"/>
    </source>
</evidence>
<dbReference type="STRING" id="136037.A0A067RTB7"/>
<feature type="region of interest" description="Disordered" evidence="17">
    <location>
        <begin position="987"/>
        <end position="1006"/>
    </location>
</feature>
<dbReference type="Gene3D" id="1.20.1070.10">
    <property type="entry name" value="Rhodopsin 7-helix transmembrane proteins"/>
    <property type="match status" value="1"/>
</dbReference>
<evidence type="ECO:0000256" key="5">
    <source>
        <dbReference type="ARBA" id="ARBA00022475"/>
    </source>
</evidence>
<comment type="similarity">
    <text evidence="3">Belongs to the G-protein coupled receptor Fz/Smo family.</text>
</comment>
<evidence type="ECO:0000256" key="12">
    <source>
        <dbReference type="ARBA" id="ARBA00023170"/>
    </source>
</evidence>
<dbReference type="GO" id="GO:0030425">
    <property type="term" value="C:dendrite"/>
    <property type="evidence" value="ECO:0007669"/>
    <property type="project" value="TreeGrafter"/>
</dbReference>
<keyword evidence="12" id="KW-0675">Receptor</keyword>